<evidence type="ECO:0000313" key="3">
    <source>
        <dbReference type="Proteomes" id="UP000306630"/>
    </source>
</evidence>
<proteinExistence type="predicted"/>
<name>A0A4S2G143_9BACT</name>
<gene>
    <name evidence="2" type="ORF">E5333_03465</name>
</gene>
<dbReference type="Pfam" id="PF19576">
    <property type="entry name" value="Acyltransf_2"/>
    <property type="match status" value="1"/>
</dbReference>
<dbReference type="RefSeq" id="WP_135992858.1">
    <property type="nucleotide sequence ID" value="NZ_CAOSYS010000001.1"/>
</dbReference>
<comment type="caution">
    <text evidence="2">The sequence shown here is derived from an EMBL/GenBank/DDBJ whole genome shotgun (WGS) entry which is preliminary data.</text>
</comment>
<dbReference type="Proteomes" id="UP000306630">
    <property type="component" value="Unassembled WGS sequence"/>
</dbReference>
<protein>
    <recommendedName>
        <fullName evidence="1">Phospholipid/glycerol acyltransferase domain-containing protein</fullName>
    </recommendedName>
</protein>
<dbReference type="InterPro" id="IPR045746">
    <property type="entry name" value="ACT14924-like_Acyltransf_dom"/>
</dbReference>
<dbReference type="InterPro" id="IPR002123">
    <property type="entry name" value="Plipid/glycerol_acylTrfase"/>
</dbReference>
<evidence type="ECO:0000259" key="1">
    <source>
        <dbReference type="SMART" id="SM00563"/>
    </source>
</evidence>
<feature type="domain" description="Phospholipid/glycerol acyltransferase" evidence="1">
    <location>
        <begin position="93"/>
        <end position="217"/>
    </location>
</feature>
<accession>A0A4S2G143</accession>
<evidence type="ECO:0000313" key="2">
    <source>
        <dbReference type="EMBL" id="TGY75580.1"/>
    </source>
</evidence>
<dbReference type="EMBL" id="SRYD01000010">
    <property type="protein sequence ID" value="TGY75580.1"/>
    <property type="molecule type" value="Genomic_DNA"/>
</dbReference>
<dbReference type="GO" id="GO:0016746">
    <property type="term" value="F:acyltransferase activity"/>
    <property type="evidence" value="ECO:0007669"/>
    <property type="project" value="InterPro"/>
</dbReference>
<dbReference type="AlphaFoldDB" id="A0A4S2G143"/>
<dbReference type="SMART" id="SM00563">
    <property type="entry name" value="PlsC"/>
    <property type="match status" value="1"/>
</dbReference>
<organism evidence="2 3">
    <name type="scientific">Muribaculum intestinale</name>
    <dbReference type="NCBI Taxonomy" id="1796646"/>
    <lineage>
        <taxon>Bacteria</taxon>
        <taxon>Pseudomonadati</taxon>
        <taxon>Bacteroidota</taxon>
        <taxon>Bacteroidia</taxon>
        <taxon>Bacteroidales</taxon>
        <taxon>Muribaculaceae</taxon>
        <taxon>Muribaculum</taxon>
    </lineage>
</organism>
<reference evidence="2 3" key="1">
    <citation type="submission" date="2019-04" db="EMBL/GenBank/DDBJ databases">
        <title>Microbes associate with the intestines of laboratory mice.</title>
        <authorList>
            <person name="Navarre W."/>
            <person name="Wong E."/>
            <person name="Huang K."/>
            <person name="Tropini C."/>
            <person name="Ng K."/>
            <person name="Yu B."/>
        </authorList>
    </citation>
    <scope>NUCLEOTIDE SEQUENCE [LARGE SCALE GENOMIC DNA]</scope>
    <source>
        <strain evidence="2 3">NM06_A21</strain>
    </source>
</reference>
<sequence length="287" mass="32408">MSTNIDDKKVETPIKRSVLDYDDIVAMVPKAAGHRKLINRLLHWLSVDKVNDVHDRYCDNPGPEFSRNLLKDFDINLRVDGREVLDNLPDGAFITVSNHPFGALDGISLIALMGTLRPDFKVMVNMVLNRISAMRPNFIAVDALASDDPAKQTVSKKGIMEAIRQVRSGHPLGFFPAGAVSKINRSLRIEDREWQPTIIRLVRQMGVPVVPIYFHGHNSALFNILGVISWQLRTLRLPTEVWRKCHSTIHISVGDIIPAEKIKEFGDNDKALGEFLKASTYELRKRK</sequence>
<dbReference type="CDD" id="cd07986">
    <property type="entry name" value="LPLAT_ACT14924-like"/>
    <property type="match status" value="1"/>
</dbReference>